<evidence type="ECO:0000256" key="1">
    <source>
        <dbReference type="SAM" id="MobiDB-lite"/>
    </source>
</evidence>
<protein>
    <recommendedName>
        <fullName evidence="4">DUF4262 domain-containing protein</fullName>
    </recommendedName>
</protein>
<organism evidence="2 3">
    <name type="scientific">Microbacterium marinum</name>
    <dbReference type="NCBI Taxonomy" id="421115"/>
    <lineage>
        <taxon>Bacteria</taxon>
        <taxon>Bacillati</taxon>
        <taxon>Actinomycetota</taxon>
        <taxon>Actinomycetes</taxon>
        <taxon>Micrococcales</taxon>
        <taxon>Microbacteriaceae</taxon>
        <taxon>Microbacterium</taxon>
    </lineage>
</organism>
<dbReference type="EMBL" id="JACHMD010000001">
    <property type="protein sequence ID" value="MBB4665373.1"/>
    <property type="molecule type" value="Genomic_DNA"/>
</dbReference>
<dbReference type="RefSeq" id="WP_184214225.1">
    <property type="nucleotide sequence ID" value="NZ_JACHMD010000001.1"/>
</dbReference>
<feature type="region of interest" description="Disordered" evidence="1">
    <location>
        <begin position="137"/>
        <end position="161"/>
    </location>
</feature>
<name>A0A7W7BPN8_9MICO</name>
<evidence type="ECO:0000313" key="3">
    <source>
        <dbReference type="Proteomes" id="UP000573729"/>
    </source>
</evidence>
<keyword evidence="3" id="KW-1185">Reference proteome</keyword>
<evidence type="ECO:0000313" key="2">
    <source>
        <dbReference type="EMBL" id="MBB4665373.1"/>
    </source>
</evidence>
<gene>
    <name evidence="2" type="ORF">BKA24_000082</name>
</gene>
<dbReference type="AlphaFoldDB" id="A0A7W7BPN8"/>
<sequence length="161" mass="17596">MLSPQEEAWLDQEDAHTAEIIRQHGVYIQSVGGDPSTKEAPFAYTVGLFGTHHPELAIVGLSTGNAGAVLNDVAARVRAGEVLVAGMVLGFGTDWPHRVLVEDVPNPGEIAFAANRYYQRPNEASVPLLQLTYDDRDGRFPTDDGYSNPDWVQPRPGDWRG</sequence>
<dbReference type="Proteomes" id="UP000573729">
    <property type="component" value="Unassembled WGS sequence"/>
</dbReference>
<reference evidence="2 3" key="1">
    <citation type="submission" date="2020-08" db="EMBL/GenBank/DDBJ databases">
        <title>Sequencing the genomes of 1000 actinobacteria strains.</title>
        <authorList>
            <person name="Klenk H.-P."/>
        </authorList>
    </citation>
    <scope>NUCLEOTIDE SEQUENCE [LARGE SCALE GENOMIC DNA]</scope>
    <source>
        <strain evidence="2 3">DSM 24947</strain>
    </source>
</reference>
<proteinExistence type="predicted"/>
<dbReference type="Pfam" id="PF14081">
    <property type="entry name" value="DUF4262"/>
    <property type="match status" value="1"/>
</dbReference>
<comment type="caution">
    <text evidence="2">The sequence shown here is derived from an EMBL/GenBank/DDBJ whole genome shotgun (WGS) entry which is preliminary data.</text>
</comment>
<dbReference type="InterPro" id="IPR025358">
    <property type="entry name" value="DUF4262"/>
</dbReference>
<evidence type="ECO:0008006" key="4">
    <source>
        <dbReference type="Google" id="ProtNLM"/>
    </source>
</evidence>
<accession>A0A7W7BPN8</accession>